<feature type="non-terminal residue" evidence="1">
    <location>
        <position position="506"/>
    </location>
</feature>
<name>A0A0F9FXE5_9ZZZZ</name>
<dbReference type="InterPro" id="IPR010706">
    <property type="entry name" value="Fatty_acid_cis-trans_isomerase"/>
</dbReference>
<evidence type="ECO:0000313" key="1">
    <source>
        <dbReference type="EMBL" id="KKL82906.1"/>
    </source>
</evidence>
<reference evidence="1" key="1">
    <citation type="journal article" date="2015" name="Nature">
        <title>Complex archaea that bridge the gap between prokaryotes and eukaryotes.</title>
        <authorList>
            <person name="Spang A."/>
            <person name="Saw J.H."/>
            <person name="Jorgensen S.L."/>
            <person name="Zaremba-Niedzwiedzka K."/>
            <person name="Martijn J."/>
            <person name="Lind A.E."/>
            <person name="van Eijk R."/>
            <person name="Schleper C."/>
            <person name="Guy L."/>
            <person name="Ettema T.J."/>
        </authorList>
    </citation>
    <scope>NUCLEOTIDE SEQUENCE</scope>
</reference>
<gene>
    <name evidence="1" type="ORF">LCGC14_1980070</name>
</gene>
<comment type="caution">
    <text evidence="1">The sequence shown here is derived from an EMBL/GenBank/DDBJ whole genome shotgun (WGS) entry which is preliminary data.</text>
</comment>
<evidence type="ECO:0008006" key="2">
    <source>
        <dbReference type="Google" id="ProtNLM"/>
    </source>
</evidence>
<protein>
    <recommendedName>
        <fullName evidence="2">Peptidylprolyl isomerase</fullName>
    </recommendedName>
</protein>
<organism evidence="1">
    <name type="scientific">marine sediment metagenome</name>
    <dbReference type="NCBI Taxonomy" id="412755"/>
    <lineage>
        <taxon>unclassified sequences</taxon>
        <taxon>metagenomes</taxon>
        <taxon>ecological metagenomes</taxon>
    </lineage>
</organism>
<dbReference type="AlphaFoldDB" id="A0A0F9FXE5"/>
<proteinExistence type="predicted"/>
<dbReference type="Pfam" id="PF06934">
    <property type="entry name" value="CTI"/>
    <property type="match status" value="1"/>
</dbReference>
<accession>A0A0F9FXE5</accession>
<sequence length="506" mass="58284">MIGFLSACSNDDAEPESAKNTLSSGNVKTVKYDIDIRPILEKKCVACHGCFDAPCQLKMESSEGLLRGATPLNAYDGTREEAIAPTRLFTDADSLSEWRDKGFYSVLTSSSQQTSLLKKMLDLGRDNNFPANTKLPDSIDISLHRDNTCPTEEDFNDYKSSHPYGGMPFAVTGLTSEEYRLVTEWFAQGAHIHQSVPIVSEDEKSSISKWESYLNQDDDEHKLVSRWLFEHLYLAHLYFRTGVNHYYQLVRSYTPSGSPISLVKTRLPNGDANAPIYYRLRKIEGTIVHKRHITFLFDDALLNQIDDLFFSSEWTVENLPGYDYIARSNPFLTFTDIPAEARYEFMLQHAEYFTRTFMRGPVCRGQIATDVIRDNFWVLFQEPKFDLYIQSPAYRHEVNPLLGLPGQDDVLLDTKENWDKYKTDRNSYLEKRNHYYSEASPETASLNAIWNGNGDNTNALLSVFRHFDSASVRRGLIGHIPQTMWWMDYPLFERTYYELVVNFDLF</sequence>
<dbReference type="EMBL" id="LAZR01022139">
    <property type="protein sequence ID" value="KKL82906.1"/>
    <property type="molecule type" value="Genomic_DNA"/>
</dbReference>